<gene>
    <name evidence="2" type="ORF">E5222_10990</name>
</gene>
<dbReference type="InterPro" id="IPR018964">
    <property type="entry name" value="Phage_phiJL001_Gp84_C"/>
</dbReference>
<dbReference type="EMBL" id="SSHH01000003">
    <property type="protein sequence ID" value="TIX49376.1"/>
    <property type="molecule type" value="Genomic_DNA"/>
</dbReference>
<name>A0A4T3EXR7_9SPHN</name>
<evidence type="ECO:0000313" key="2">
    <source>
        <dbReference type="EMBL" id="TIX49376.1"/>
    </source>
</evidence>
<sequence>MSKVFFRQELEGVATFWRILRRDGCTLGFTSHDRDLRFGGVLHRAAPGMVPSAIRRSGDIANDSAEVEGVLAHDAIHAADLAAGRYDGARFAVGVVDWETLEHAVLYHGEAGSIAEEDNGFRAELQSAKAALQADLVPRTSPTCRASFCGRECGLNTNRHTHELQCAFVDAEIGLVRFSSAPSAESLRDGWVRWIDGPHAGLTMQIMRSDGDGQLLDRALSPNLVPGARALLREGCDHTLATCHSRFGNAANFRGEPFLPGNDLLARYPTSSQ</sequence>
<dbReference type="Proteomes" id="UP000309389">
    <property type="component" value="Unassembled WGS sequence"/>
</dbReference>
<keyword evidence="3" id="KW-1185">Reference proteome</keyword>
<proteinExistence type="predicted"/>
<evidence type="ECO:0000313" key="3">
    <source>
        <dbReference type="Proteomes" id="UP000309389"/>
    </source>
</evidence>
<dbReference type="AlphaFoldDB" id="A0A4T3EXR7"/>
<evidence type="ECO:0000259" key="1">
    <source>
        <dbReference type="Pfam" id="PF09356"/>
    </source>
</evidence>
<dbReference type="InterPro" id="IPR011928">
    <property type="entry name" value="Phage_phiJL001_Gp84"/>
</dbReference>
<dbReference type="RefSeq" id="WP_136693853.1">
    <property type="nucleotide sequence ID" value="NZ_SSHH01000003.1"/>
</dbReference>
<reference evidence="2 3" key="1">
    <citation type="submission" date="2019-04" db="EMBL/GenBank/DDBJ databases">
        <title>Altererythrobacter aquimixticola sp. nov., isolated from sediment of junction between the ocean and a freshwater spring.</title>
        <authorList>
            <person name="Yoon J.-H."/>
        </authorList>
    </citation>
    <scope>NUCLEOTIDE SEQUENCE [LARGE SCALE GENOMIC DNA]</scope>
    <source>
        <strain evidence="2 3">SSKS-13</strain>
    </source>
</reference>
<dbReference type="Pfam" id="PF09356">
    <property type="entry name" value="Phage_BR0599"/>
    <property type="match status" value="1"/>
</dbReference>
<organism evidence="2 3">
    <name type="scientific">Alteraurantiacibacter aquimixticola</name>
    <dbReference type="NCBI Taxonomy" id="2489173"/>
    <lineage>
        <taxon>Bacteria</taxon>
        <taxon>Pseudomonadati</taxon>
        <taxon>Pseudomonadota</taxon>
        <taxon>Alphaproteobacteria</taxon>
        <taxon>Sphingomonadales</taxon>
        <taxon>Erythrobacteraceae</taxon>
        <taxon>Alteraurantiacibacter</taxon>
    </lineage>
</organism>
<dbReference type="Pfam" id="PF09931">
    <property type="entry name" value="Phage_phiJL001_Gp84_N"/>
    <property type="match status" value="1"/>
</dbReference>
<protein>
    <submittedName>
        <fullName evidence="2">DUF2163 domain-containing protein</fullName>
    </submittedName>
</protein>
<feature type="domain" description="Bacteriophage phiJL001 Gp84 C-terminal" evidence="1">
    <location>
        <begin position="189"/>
        <end position="263"/>
    </location>
</feature>
<dbReference type="NCBIfam" id="TIGR02218">
    <property type="entry name" value="phg_TIGR02218"/>
    <property type="match status" value="1"/>
</dbReference>
<accession>A0A4T3EXR7</accession>
<dbReference type="OrthoDB" id="1633386at2"/>
<comment type="caution">
    <text evidence="2">The sequence shown here is derived from an EMBL/GenBank/DDBJ whole genome shotgun (WGS) entry which is preliminary data.</text>
</comment>